<feature type="transmembrane region" description="Helical" evidence="10">
    <location>
        <begin position="942"/>
        <end position="964"/>
    </location>
</feature>
<organism evidence="16 17">
    <name type="scientific">Glycomyces artemisiae</name>
    <dbReference type="NCBI Taxonomy" id="1076443"/>
    <lineage>
        <taxon>Bacteria</taxon>
        <taxon>Bacillati</taxon>
        <taxon>Actinomycetota</taxon>
        <taxon>Actinomycetes</taxon>
        <taxon>Glycomycetales</taxon>
        <taxon>Glycomycetaceae</taxon>
        <taxon>Glycomyces</taxon>
    </lineage>
</organism>
<feature type="transmembrane region" description="Helical" evidence="10">
    <location>
        <begin position="315"/>
        <end position="333"/>
    </location>
</feature>
<dbReference type="GO" id="GO:0015297">
    <property type="term" value="F:antiporter activity"/>
    <property type="evidence" value="ECO:0007669"/>
    <property type="project" value="UniProtKB-KW"/>
</dbReference>
<keyword evidence="3" id="KW-0050">Antiport</keyword>
<keyword evidence="4" id="KW-1003">Cell membrane</keyword>
<dbReference type="PANTHER" id="PTHR43373:SF1">
    <property type="entry name" value="NA(+)_H(+) ANTIPORTER SUBUNIT A"/>
    <property type="match status" value="1"/>
</dbReference>
<feature type="transmembrane region" description="Helical" evidence="10">
    <location>
        <begin position="340"/>
        <end position="359"/>
    </location>
</feature>
<dbReference type="Pfam" id="PF00662">
    <property type="entry name" value="Proton_antipo_N"/>
    <property type="match status" value="1"/>
</dbReference>
<feature type="transmembrane region" description="Helical" evidence="10">
    <location>
        <begin position="602"/>
        <end position="623"/>
    </location>
</feature>
<dbReference type="PANTHER" id="PTHR43373">
    <property type="entry name" value="NA(+)/H(+) ANTIPORTER SUBUNIT"/>
    <property type="match status" value="1"/>
</dbReference>
<dbReference type="NCBIfam" id="NF009284">
    <property type="entry name" value="PRK12644.1"/>
    <property type="match status" value="1"/>
</dbReference>
<feature type="transmembrane region" description="Helical" evidence="10">
    <location>
        <begin position="638"/>
        <end position="655"/>
    </location>
</feature>
<feature type="transmembrane region" description="Helical" evidence="10">
    <location>
        <begin position="73"/>
        <end position="95"/>
    </location>
</feature>
<feature type="transmembrane region" description="Helical" evidence="10">
    <location>
        <begin position="48"/>
        <end position="66"/>
    </location>
</feature>
<keyword evidence="17" id="KW-1185">Reference proteome</keyword>
<dbReference type="Pfam" id="PF13244">
    <property type="entry name" value="MbhD"/>
    <property type="match status" value="1"/>
</dbReference>
<feature type="transmembrane region" description="Helical" evidence="10">
    <location>
        <begin position="365"/>
        <end position="389"/>
    </location>
</feature>
<evidence type="ECO:0000259" key="14">
    <source>
        <dbReference type="Pfam" id="PF13244"/>
    </source>
</evidence>
<feature type="domain" description="MrpA C-terminal/MbhE" evidence="15">
    <location>
        <begin position="723"/>
        <end position="798"/>
    </location>
</feature>
<dbReference type="EMBL" id="PVTJ01000011">
    <property type="protein sequence ID" value="PRY55968.1"/>
    <property type="molecule type" value="Genomic_DNA"/>
</dbReference>
<accession>A0A2T0UDN4</accession>
<dbReference type="Pfam" id="PF20501">
    <property type="entry name" value="MbhE"/>
    <property type="match status" value="1"/>
</dbReference>
<dbReference type="Pfam" id="PF04039">
    <property type="entry name" value="MnhB"/>
    <property type="match status" value="1"/>
</dbReference>
<comment type="subcellular location">
    <subcellularLocation>
        <location evidence="1">Cell membrane</location>
        <topology evidence="1">Multi-pass membrane protein</topology>
    </subcellularLocation>
    <subcellularLocation>
        <location evidence="9">Membrane</location>
        <topology evidence="9">Multi-pass membrane protein</topology>
    </subcellularLocation>
</comment>
<dbReference type="Pfam" id="PF00361">
    <property type="entry name" value="Proton_antipo_M"/>
    <property type="match status" value="1"/>
</dbReference>
<feature type="transmembrane region" description="Helical" evidence="10">
    <location>
        <begin position="685"/>
        <end position="704"/>
    </location>
</feature>
<evidence type="ECO:0000256" key="2">
    <source>
        <dbReference type="ARBA" id="ARBA00022448"/>
    </source>
</evidence>
<sequence>MLLRAFRTDAQLPAPDPVDNPISCAPNLASAAPERIGSGQLNLPGGRLLVLLACHAIAAIAAPALVRMLGPRALYAVAAAPAATFVWALTHAGVMRLGGALTETRPWVPELDQELAFRMTAFPWIMVLLVSGVGTLVLAYSAHYFTSTEEGLGRFAAVFVAFAGAMFGLVVADDLLLLYVFWELTSVFSYLLIGHDPARSASRWAAMQALLVTTLGGLAMLVGFIMLGQHAGTYRLSEVVADLPSGAYLVAALVLILLGALSKSAVFPFSFWLPSAMAAPTPVSAYLHAAAMVKAGVFLIGMLTPAFAADLPWRQAIWACGALTFLFGGWTALRQTDLKLMLAYGTVSQLGMIAIVLGTGTYDTALAGAALLAGHAMFKAALFLVVGIIDKTAGTREIYSLSGLGDRRPLLAATAVVAVASMIGLPPTLGFVAKEAMLAAFWNGGPWDRAMLAVLVAGAALTVAYGLRFLWGAFARKPDTAETDAAPAGPGFLAAPMLLATAGLAAGFLAPAADGLLSPYADRYPHTGHVYHLALWHGFTPALGLSLLAILTGIGVHFATHRTSAWRSVKLPLASGTVYKQALGGVDRAAVELTGRTQRGSLPFYLGVILVSLVAFAGGLLVFDGPWPHAIRLYDTPLQLVAGAVIVTAAIAAALARRRFTAMILTGVSGYGVAMLFVFHGAPDLALTQFLVETVTIVMFVLVLRRLPARFSERPLKLVRRFRVGIGVAVGVVAAAMAFVAVSGRTAAPISEQFPDPAVTYGGGHNIVNVILVDIRAWDTMGEIAVLLVAATGVASLIFGRERLLIRRGGSRPAPPKTGEQVKWLARPETSGSHQAVILQVVTRLLFHTIVLFSIYLLFTGHNHPGGGFAGGLVAGLALMFRYLAGGRAELNAAAPVDAGRLLGTGLLVAVGTGAASFAFGGTVLQSAILDFELPVVGHVHFVTSTFFDIGVYLVVVGLVLDILRSLGAEIDRHGESADPSPALAPEKEPA</sequence>
<feature type="transmembrane region" description="Helical" evidence="10">
    <location>
        <begin position="906"/>
        <end position="930"/>
    </location>
</feature>
<evidence type="ECO:0000256" key="1">
    <source>
        <dbReference type="ARBA" id="ARBA00004651"/>
    </source>
</evidence>
<feature type="transmembrane region" description="Helical" evidence="10">
    <location>
        <begin position="865"/>
        <end position="885"/>
    </location>
</feature>
<dbReference type="GO" id="GO:0005886">
    <property type="term" value="C:plasma membrane"/>
    <property type="evidence" value="ECO:0007669"/>
    <property type="project" value="UniProtKB-SubCell"/>
</dbReference>
<evidence type="ECO:0000259" key="12">
    <source>
        <dbReference type="Pfam" id="PF00662"/>
    </source>
</evidence>
<feature type="transmembrane region" description="Helical" evidence="10">
    <location>
        <begin position="492"/>
        <end position="513"/>
    </location>
</feature>
<gene>
    <name evidence="16" type="ORF">B0I28_11174</name>
</gene>
<feature type="domain" description="Na+/H+ antiporter MnhB subunit-related protein" evidence="13">
    <location>
        <begin position="838"/>
        <end position="961"/>
    </location>
</feature>
<evidence type="ECO:0000256" key="4">
    <source>
        <dbReference type="ARBA" id="ARBA00022475"/>
    </source>
</evidence>
<feature type="transmembrane region" description="Helical" evidence="10">
    <location>
        <begin position="176"/>
        <end position="193"/>
    </location>
</feature>
<comment type="caution">
    <text evidence="16">The sequence shown here is derived from an EMBL/GenBank/DDBJ whole genome shotgun (WGS) entry which is preliminary data.</text>
</comment>
<feature type="transmembrane region" description="Helical" evidence="10">
    <location>
        <begin position="837"/>
        <end position="859"/>
    </location>
</feature>
<dbReference type="GO" id="GO:0006811">
    <property type="term" value="P:monoatomic ion transport"/>
    <property type="evidence" value="ECO:0007669"/>
    <property type="project" value="UniProtKB-KW"/>
</dbReference>
<feature type="transmembrane region" description="Helical" evidence="10">
    <location>
        <begin position="533"/>
        <end position="560"/>
    </location>
</feature>
<dbReference type="AlphaFoldDB" id="A0A2T0UDN4"/>
<dbReference type="InterPro" id="IPR001750">
    <property type="entry name" value="ND/Mrp_TM"/>
</dbReference>
<dbReference type="InterPro" id="IPR046806">
    <property type="entry name" value="MrpA_C/MbhE"/>
</dbReference>
<keyword evidence="2" id="KW-0813">Transport</keyword>
<evidence type="ECO:0000256" key="5">
    <source>
        <dbReference type="ARBA" id="ARBA00022692"/>
    </source>
</evidence>
<keyword evidence="8 10" id="KW-0472">Membrane</keyword>
<dbReference type="Proteomes" id="UP000238176">
    <property type="component" value="Unassembled WGS sequence"/>
</dbReference>
<evidence type="ECO:0000256" key="7">
    <source>
        <dbReference type="ARBA" id="ARBA00023065"/>
    </source>
</evidence>
<proteinExistence type="predicted"/>
<evidence type="ECO:0000256" key="8">
    <source>
        <dbReference type="ARBA" id="ARBA00023136"/>
    </source>
</evidence>
<dbReference type="PRINTS" id="PR01434">
    <property type="entry name" value="NADHDHGNASE5"/>
</dbReference>
<feature type="domain" description="MrpA C-terminal/MbhD" evidence="14">
    <location>
        <begin position="645"/>
        <end position="708"/>
    </location>
</feature>
<evidence type="ECO:0000259" key="11">
    <source>
        <dbReference type="Pfam" id="PF00361"/>
    </source>
</evidence>
<keyword evidence="5 9" id="KW-0812">Transmembrane</keyword>
<evidence type="ECO:0000259" key="13">
    <source>
        <dbReference type="Pfam" id="PF04039"/>
    </source>
</evidence>
<evidence type="ECO:0000259" key="15">
    <source>
        <dbReference type="Pfam" id="PF20501"/>
    </source>
</evidence>
<feature type="transmembrane region" description="Helical" evidence="10">
    <location>
        <begin position="115"/>
        <end position="140"/>
    </location>
</feature>
<dbReference type="InterPro" id="IPR007182">
    <property type="entry name" value="MnhB"/>
</dbReference>
<feature type="transmembrane region" description="Helical" evidence="10">
    <location>
        <begin position="724"/>
        <end position="742"/>
    </location>
</feature>
<feature type="transmembrane region" description="Helical" evidence="10">
    <location>
        <begin position="410"/>
        <end position="430"/>
    </location>
</feature>
<evidence type="ECO:0000256" key="9">
    <source>
        <dbReference type="RuleBase" id="RU000320"/>
    </source>
</evidence>
<feature type="transmembrane region" description="Helical" evidence="10">
    <location>
        <begin position="450"/>
        <end position="471"/>
    </location>
</feature>
<keyword evidence="6 10" id="KW-1133">Transmembrane helix</keyword>
<protein>
    <submittedName>
        <fullName evidence="16">Multisubunit sodium/proton antiporter MrpA subunit /multisubunit sodium/proton antiporter MrpB subunit</fullName>
    </submittedName>
</protein>
<evidence type="ECO:0000313" key="17">
    <source>
        <dbReference type="Proteomes" id="UP000238176"/>
    </source>
</evidence>
<evidence type="ECO:0000313" key="16">
    <source>
        <dbReference type="EMBL" id="PRY55968.1"/>
    </source>
</evidence>
<evidence type="ECO:0000256" key="3">
    <source>
        <dbReference type="ARBA" id="ARBA00022449"/>
    </source>
</evidence>
<dbReference type="InterPro" id="IPR001516">
    <property type="entry name" value="Proton_antipo_N"/>
</dbReference>
<evidence type="ECO:0000256" key="6">
    <source>
        <dbReference type="ARBA" id="ARBA00022989"/>
    </source>
</evidence>
<feature type="domain" description="NADH-Ubiquinone oxidoreductase (complex I) chain 5 N-terminal" evidence="12">
    <location>
        <begin position="110"/>
        <end position="155"/>
    </location>
</feature>
<feature type="transmembrane region" description="Helical" evidence="10">
    <location>
        <begin position="152"/>
        <end position="170"/>
    </location>
</feature>
<feature type="transmembrane region" description="Helical" evidence="10">
    <location>
        <begin position="662"/>
        <end position="679"/>
    </location>
</feature>
<keyword evidence="7" id="KW-0406">Ion transport</keyword>
<feature type="transmembrane region" description="Helical" evidence="10">
    <location>
        <begin position="784"/>
        <end position="800"/>
    </location>
</feature>
<dbReference type="InterPro" id="IPR025383">
    <property type="entry name" value="MrpA_C/MbhD"/>
</dbReference>
<feature type="transmembrane region" description="Helical" evidence="10">
    <location>
        <begin position="247"/>
        <end position="273"/>
    </location>
</feature>
<name>A0A2T0UDN4_9ACTN</name>
<reference evidence="16 17" key="1">
    <citation type="submission" date="2018-03" db="EMBL/GenBank/DDBJ databases">
        <title>Genomic Encyclopedia of Type Strains, Phase III (KMG-III): the genomes of soil and plant-associated and newly described type strains.</title>
        <authorList>
            <person name="Whitman W."/>
        </authorList>
    </citation>
    <scope>NUCLEOTIDE SEQUENCE [LARGE SCALE GENOMIC DNA]</scope>
    <source>
        <strain evidence="16 17">CGMCC 4.7067</strain>
    </source>
</reference>
<feature type="domain" description="NADH:quinone oxidoreductase/Mrp antiporter transmembrane" evidence="11">
    <location>
        <begin position="172"/>
        <end position="454"/>
    </location>
</feature>
<feature type="transmembrane region" description="Helical" evidence="10">
    <location>
        <begin position="205"/>
        <end position="227"/>
    </location>
</feature>
<evidence type="ECO:0000256" key="10">
    <source>
        <dbReference type="SAM" id="Phobius"/>
    </source>
</evidence>
<dbReference type="InterPro" id="IPR050616">
    <property type="entry name" value="CPA3_Na-H_Antiporter_A"/>
</dbReference>